<feature type="transmembrane region" description="Helical" evidence="1">
    <location>
        <begin position="180"/>
        <end position="202"/>
    </location>
</feature>
<feature type="domain" description="EamA" evidence="2">
    <location>
        <begin position="150"/>
        <end position="281"/>
    </location>
</feature>
<dbReference type="Pfam" id="PF00892">
    <property type="entry name" value="EamA"/>
    <property type="match status" value="2"/>
</dbReference>
<dbReference type="Proteomes" id="UP000264313">
    <property type="component" value="Unassembled WGS sequence"/>
</dbReference>
<keyword evidence="1" id="KW-1133">Transmembrane helix</keyword>
<keyword evidence="1" id="KW-0812">Transmembrane</keyword>
<dbReference type="GO" id="GO:0016020">
    <property type="term" value="C:membrane"/>
    <property type="evidence" value="ECO:0007669"/>
    <property type="project" value="InterPro"/>
</dbReference>
<accession>A0A351RBM8</accession>
<feature type="transmembrane region" description="Helical" evidence="1">
    <location>
        <begin position="124"/>
        <end position="141"/>
    </location>
</feature>
<feature type="transmembrane region" description="Helical" evidence="1">
    <location>
        <begin position="153"/>
        <end position="173"/>
    </location>
</feature>
<dbReference type="PROSITE" id="PS51257">
    <property type="entry name" value="PROKAR_LIPOPROTEIN"/>
    <property type="match status" value="1"/>
</dbReference>
<dbReference type="EMBL" id="DNAA01000186">
    <property type="protein sequence ID" value="HBA09449.1"/>
    <property type="molecule type" value="Genomic_DNA"/>
</dbReference>
<feature type="transmembrane region" description="Helical" evidence="1">
    <location>
        <begin position="208"/>
        <end position="228"/>
    </location>
</feature>
<dbReference type="Gene3D" id="1.10.3730.20">
    <property type="match status" value="1"/>
</dbReference>
<dbReference type="SUPFAM" id="SSF103481">
    <property type="entry name" value="Multidrug resistance efflux transporter EmrE"/>
    <property type="match status" value="2"/>
</dbReference>
<dbReference type="InterPro" id="IPR037185">
    <property type="entry name" value="EmrE-like"/>
</dbReference>
<dbReference type="AlphaFoldDB" id="A0A351RBM8"/>
<feature type="transmembrane region" description="Helical" evidence="1">
    <location>
        <begin position="35"/>
        <end position="58"/>
    </location>
</feature>
<feature type="transmembrane region" description="Helical" evidence="1">
    <location>
        <begin position="70"/>
        <end position="90"/>
    </location>
</feature>
<reference evidence="3 4" key="1">
    <citation type="journal article" date="2018" name="Nat. Biotechnol.">
        <title>A standardized bacterial taxonomy based on genome phylogeny substantially revises the tree of life.</title>
        <authorList>
            <person name="Parks D.H."/>
            <person name="Chuvochina M."/>
            <person name="Waite D.W."/>
            <person name="Rinke C."/>
            <person name="Skarshewski A."/>
            <person name="Chaumeil P.A."/>
            <person name="Hugenholtz P."/>
        </authorList>
    </citation>
    <scope>NUCLEOTIDE SEQUENCE [LARGE SCALE GENOMIC DNA]</scope>
    <source>
        <strain evidence="3">UBA9958</strain>
    </source>
</reference>
<feature type="transmembrane region" description="Helical" evidence="1">
    <location>
        <begin position="240"/>
        <end position="259"/>
    </location>
</feature>
<name>A0A351RBM8_9PROT</name>
<sequence>MNKVSHPFQGVLLFVSALFLFACMDTTTKYLVTHYNVLLVIAIRYITHCILMIVLLAPSQGMKLLQTKRTGLVIVRGASLAIASLFMGLALQRMPLAETTAIVFLGPMLVVLFAGFFLGERIRLFGWVAAVIGFLGVLLIVHPDSGLDTTGTIYAFVVVGALVVYQLLSRVLVTTELTVAMLFYSAFIGSVAYGIFLPWSWYGPTPSLWDALLFLSMGMTGGIGHFLYTAAYRHSPASLLAPMNYLQLIWAGVLGWLVFNHVPDTLSIVGMCIIIMSGAIIAIKSRPIKS</sequence>
<comment type="caution">
    <text evidence="3">The sequence shown here is derived from an EMBL/GenBank/DDBJ whole genome shotgun (WGS) entry which is preliminary data.</text>
</comment>
<organism evidence="3 4">
    <name type="scientific">Methylotenera mobilis</name>
    <dbReference type="NCBI Taxonomy" id="359408"/>
    <lineage>
        <taxon>Bacteria</taxon>
        <taxon>Pseudomonadati</taxon>
        <taxon>Pseudomonadota</taxon>
        <taxon>Betaproteobacteria</taxon>
        <taxon>Nitrosomonadales</taxon>
        <taxon>Methylophilaceae</taxon>
        <taxon>Methylotenera</taxon>
    </lineage>
</organism>
<feature type="transmembrane region" description="Helical" evidence="1">
    <location>
        <begin position="265"/>
        <end position="283"/>
    </location>
</feature>
<proteinExistence type="predicted"/>
<feature type="transmembrane region" description="Helical" evidence="1">
    <location>
        <begin position="96"/>
        <end position="117"/>
    </location>
</feature>
<dbReference type="InterPro" id="IPR000620">
    <property type="entry name" value="EamA_dom"/>
</dbReference>
<protein>
    <submittedName>
        <fullName evidence="3">EamA/RhaT family transporter</fullName>
    </submittedName>
</protein>
<dbReference type="PANTHER" id="PTHR22911">
    <property type="entry name" value="ACYL-MALONYL CONDENSING ENZYME-RELATED"/>
    <property type="match status" value="1"/>
</dbReference>
<evidence type="ECO:0000313" key="4">
    <source>
        <dbReference type="Proteomes" id="UP000264313"/>
    </source>
</evidence>
<evidence type="ECO:0000259" key="2">
    <source>
        <dbReference type="Pfam" id="PF00892"/>
    </source>
</evidence>
<gene>
    <name evidence="3" type="ORF">DCW48_07750</name>
</gene>
<feature type="domain" description="EamA" evidence="2">
    <location>
        <begin position="10"/>
        <end position="141"/>
    </location>
</feature>
<dbReference type="PANTHER" id="PTHR22911:SF103">
    <property type="entry name" value="BLR2811 PROTEIN"/>
    <property type="match status" value="1"/>
</dbReference>
<evidence type="ECO:0000256" key="1">
    <source>
        <dbReference type="SAM" id="Phobius"/>
    </source>
</evidence>
<evidence type="ECO:0000313" key="3">
    <source>
        <dbReference type="EMBL" id="HBA09449.1"/>
    </source>
</evidence>
<keyword evidence="1" id="KW-0472">Membrane</keyword>